<name>A0A552WNN5_9MICO</name>
<reference evidence="2 3" key="1">
    <citation type="submission" date="2019-07" db="EMBL/GenBank/DDBJ databases">
        <title>Georgenia wutianyii sp. nov. and Georgenia *** sp. nov. isolated from plateau pika (Ochotona curzoniae) in the Qinghai-Tibet plateau of China.</title>
        <authorList>
            <person name="Tian Z."/>
        </authorList>
    </citation>
    <scope>NUCLEOTIDE SEQUENCE [LARGE SCALE GENOMIC DNA]</scope>
    <source>
        <strain evidence="2 3">Z446</strain>
    </source>
</reference>
<dbReference type="Proteomes" id="UP000318693">
    <property type="component" value="Unassembled WGS sequence"/>
</dbReference>
<keyword evidence="1" id="KW-0472">Membrane</keyword>
<evidence type="ECO:0000313" key="2">
    <source>
        <dbReference type="EMBL" id="TRW44395.1"/>
    </source>
</evidence>
<sequence length="245" mass="25427">MARLLAARPANSGAGLTVDAELADSLGIGHIPDRTYLAGKNTPIDVAATYAHPDDGRGSTLSGAALAIVVDNEPFDSCWVRFWPPTDNPLELMGPVTNGSQAGGSGDLIQWNPTFGRSYDPAGEFRRLPLAGVAAAAAAIAALLAYAGVRLRRLELASARHVGMTQSSLVGIAVAEISLWLAPACVLALTALAFAATWGNPDPPDAAWAAGARTVAAAAAAWILTAGITTATIRETRLVRYFQQR</sequence>
<dbReference type="EMBL" id="VJXR01000045">
    <property type="protein sequence ID" value="TRW44395.1"/>
    <property type="molecule type" value="Genomic_DNA"/>
</dbReference>
<keyword evidence="1" id="KW-1133">Transmembrane helix</keyword>
<evidence type="ECO:0000313" key="3">
    <source>
        <dbReference type="Proteomes" id="UP000318693"/>
    </source>
</evidence>
<comment type="caution">
    <text evidence="2">The sequence shown here is derived from an EMBL/GenBank/DDBJ whole genome shotgun (WGS) entry which is preliminary data.</text>
</comment>
<gene>
    <name evidence="2" type="ORF">FJ693_13780</name>
</gene>
<feature type="transmembrane region" description="Helical" evidence="1">
    <location>
        <begin position="215"/>
        <end position="233"/>
    </location>
</feature>
<keyword evidence="3" id="KW-1185">Reference proteome</keyword>
<dbReference type="AlphaFoldDB" id="A0A552WNN5"/>
<evidence type="ECO:0008006" key="4">
    <source>
        <dbReference type="Google" id="ProtNLM"/>
    </source>
</evidence>
<keyword evidence="1" id="KW-0812">Transmembrane</keyword>
<protein>
    <recommendedName>
        <fullName evidence="4">FtsX-like permease family protein</fullName>
    </recommendedName>
</protein>
<feature type="transmembrane region" description="Helical" evidence="1">
    <location>
        <begin position="169"/>
        <end position="195"/>
    </location>
</feature>
<proteinExistence type="predicted"/>
<evidence type="ECO:0000256" key="1">
    <source>
        <dbReference type="SAM" id="Phobius"/>
    </source>
</evidence>
<organism evidence="2 3">
    <name type="scientific">Georgenia yuyongxinii</name>
    <dbReference type="NCBI Taxonomy" id="2589797"/>
    <lineage>
        <taxon>Bacteria</taxon>
        <taxon>Bacillati</taxon>
        <taxon>Actinomycetota</taxon>
        <taxon>Actinomycetes</taxon>
        <taxon>Micrococcales</taxon>
        <taxon>Bogoriellaceae</taxon>
        <taxon>Georgenia</taxon>
    </lineage>
</organism>
<feature type="transmembrane region" description="Helical" evidence="1">
    <location>
        <begin position="128"/>
        <end position="149"/>
    </location>
</feature>
<accession>A0A552WNN5</accession>